<evidence type="ECO:0000259" key="1">
    <source>
        <dbReference type="Pfam" id="PF00535"/>
    </source>
</evidence>
<protein>
    <submittedName>
        <fullName evidence="2">Glycosyltransferase</fullName>
        <ecNumber evidence="2">2.4.-.-</ecNumber>
    </submittedName>
</protein>
<feature type="domain" description="Glycosyltransferase 2-like" evidence="1">
    <location>
        <begin position="10"/>
        <end position="171"/>
    </location>
</feature>
<dbReference type="CDD" id="cd04184">
    <property type="entry name" value="GT2_RfbC_Mx_like"/>
    <property type="match status" value="1"/>
</dbReference>
<dbReference type="EC" id="2.4.-.-" evidence="2"/>
<dbReference type="RefSeq" id="WP_232398094.1">
    <property type="nucleotide sequence ID" value="NZ_CP102173.1"/>
</dbReference>
<dbReference type="Pfam" id="PF00535">
    <property type="entry name" value="Glycos_transf_2"/>
    <property type="match status" value="2"/>
</dbReference>
<dbReference type="PANTHER" id="PTHR43179">
    <property type="entry name" value="RHAMNOSYLTRANSFERASE WBBL"/>
    <property type="match status" value="1"/>
</dbReference>
<dbReference type="Proteomes" id="UP001316184">
    <property type="component" value="Chromosome"/>
</dbReference>
<dbReference type="SUPFAM" id="SSF53448">
    <property type="entry name" value="Nucleotide-diphospho-sugar transferases"/>
    <property type="match status" value="2"/>
</dbReference>
<dbReference type="InterPro" id="IPR029044">
    <property type="entry name" value="Nucleotide-diphossugar_trans"/>
</dbReference>
<proteinExistence type="predicted"/>
<keyword evidence="2" id="KW-0328">Glycosyltransferase</keyword>
<keyword evidence="3" id="KW-1185">Reference proteome</keyword>
<dbReference type="EMBL" id="CP102173">
    <property type="protein sequence ID" value="UUP14270.1"/>
    <property type="molecule type" value="Genomic_DNA"/>
</dbReference>
<keyword evidence="2" id="KW-0808">Transferase</keyword>
<accession>A0ABY5M7Y5</accession>
<gene>
    <name evidence="2" type="ORF">NQV15_02845</name>
</gene>
<dbReference type="GO" id="GO:0016757">
    <property type="term" value="F:glycosyltransferase activity"/>
    <property type="evidence" value="ECO:0007669"/>
    <property type="project" value="UniProtKB-KW"/>
</dbReference>
<reference evidence="2 3" key="1">
    <citation type="submission" date="2022-08" db="EMBL/GenBank/DDBJ databases">
        <title>novel species in genus Aeromicrobium.</title>
        <authorList>
            <person name="Ye L."/>
        </authorList>
    </citation>
    <scope>NUCLEOTIDE SEQUENCE [LARGE SCALE GENOMIC DNA]</scope>
    <source>
        <strain evidence="3">zg-Y1379</strain>
    </source>
</reference>
<dbReference type="PANTHER" id="PTHR43179:SF7">
    <property type="entry name" value="RHAMNOSYLTRANSFERASE WBBL"/>
    <property type="match status" value="1"/>
</dbReference>
<feature type="domain" description="Glycosyltransferase 2-like" evidence="1">
    <location>
        <begin position="267"/>
        <end position="450"/>
    </location>
</feature>
<evidence type="ECO:0000313" key="3">
    <source>
        <dbReference type="Proteomes" id="UP001316184"/>
    </source>
</evidence>
<dbReference type="Gene3D" id="3.90.550.10">
    <property type="entry name" value="Spore Coat Polysaccharide Biosynthesis Protein SpsA, Chain A"/>
    <property type="match status" value="2"/>
</dbReference>
<evidence type="ECO:0000313" key="2">
    <source>
        <dbReference type="EMBL" id="UUP14270.1"/>
    </source>
</evidence>
<sequence length="524" mass="58993">MSGQATPLFSIVTPVYNVPVDVFRDTVDSVLAQRFGDWEWILVDDRSPDERVVPELKAQAARDPRIRLVLREQNGGIVAASNDGVAAATAPFIALLDHDDLLTPNALAEMARAIRAHPDDIDYLYSDEDKMLPGGRLAHRFTKADWSPERLRHGMYTCHFSVLRTDLVREVGGFRPGYDGSQDHDLVLRVTERARRIHHIPQVLYHWRMIPGSAAGDEDAKPYAVTAGMRAVQDQLDRLGIPGTVSRQVDIGHYRVEREPDLTTPTSIIIPTRGTSGRVWGSTRNFLVEAVRSVRENTRHEALEFVIVYDTDTPPEVLAELQAVPDVNLVLVHFAEPFNFSAKCNVGALHASGEVLLFLNDDVQAESDETIGHLIAPLREEGVGLTGPKLLFENGRIQHAGVAYGDGDISHMHYKVLDEGTHDPELRINREVTAVTGACVAIRSELFHEIGGFSEILPMNFNDIDFSLKVARTGRRIVWLADVVLWHFESITRVPHVHPWERDIMYKRWGNFRKKRDRYRSRLA</sequence>
<name>A0ABY5M7Y5_9ACTN</name>
<organism evidence="2 3">
    <name type="scientific">Aeromicrobium wangtongii</name>
    <dbReference type="NCBI Taxonomy" id="2969247"/>
    <lineage>
        <taxon>Bacteria</taxon>
        <taxon>Bacillati</taxon>
        <taxon>Actinomycetota</taxon>
        <taxon>Actinomycetes</taxon>
        <taxon>Propionibacteriales</taxon>
        <taxon>Nocardioidaceae</taxon>
        <taxon>Aeromicrobium</taxon>
    </lineage>
</organism>
<dbReference type="InterPro" id="IPR001173">
    <property type="entry name" value="Glyco_trans_2-like"/>
</dbReference>